<keyword evidence="1" id="KW-0812">Transmembrane</keyword>
<dbReference type="RefSeq" id="WP_189355854.1">
    <property type="nucleotide sequence ID" value="NZ_BMYU01000002.1"/>
</dbReference>
<keyword evidence="1" id="KW-1133">Transmembrane helix</keyword>
<dbReference type="Proteomes" id="UP000653343">
    <property type="component" value="Unassembled WGS sequence"/>
</dbReference>
<gene>
    <name evidence="2" type="ORF">GCM10010946_08900</name>
</gene>
<feature type="transmembrane region" description="Helical" evidence="1">
    <location>
        <begin position="20"/>
        <end position="38"/>
    </location>
</feature>
<feature type="transmembrane region" description="Helical" evidence="1">
    <location>
        <begin position="44"/>
        <end position="63"/>
    </location>
</feature>
<accession>A0ABQ2XVM1</accession>
<keyword evidence="3" id="KW-1185">Reference proteome</keyword>
<evidence type="ECO:0000313" key="2">
    <source>
        <dbReference type="EMBL" id="GGX34001.1"/>
    </source>
</evidence>
<evidence type="ECO:0000256" key="1">
    <source>
        <dbReference type="SAM" id="Phobius"/>
    </source>
</evidence>
<organism evidence="2 3">
    <name type="scientific">Undibacterium squillarum</name>
    <dbReference type="NCBI Taxonomy" id="1131567"/>
    <lineage>
        <taxon>Bacteria</taxon>
        <taxon>Pseudomonadati</taxon>
        <taxon>Pseudomonadota</taxon>
        <taxon>Betaproteobacteria</taxon>
        <taxon>Burkholderiales</taxon>
        <taxon>Oxalobacteraceae</taxon>
        <taxon>Undibacterium</taxon>
    </lineage>
</organism>
<keyword evidence="1" id="KW-0472">Membrane</keyword>
<evidence type="ECO:0008006" key="4">
    <source>
        <dbReference type="Google" id="ProtNLM"/>
    </source>
</evidence>
<protein>
    <recommendedName>
        <fullName evidence="4">PH domain-containing protein</fullName>
    </recommendedName>
</protein>
<sequence>MRTPKFPEYKYLHGEAAWPLWLNILLLCGLLLLIPAIYYVPKNFIFFIVPYVFILIFLALWLAPREKIILSPRYIVCGKTVLYFRNIRTVNIQAAHGRLRLISGSGEELTIDREKFPTSARKEHKIAANRQAKFCKLADKILANVRRSAPDAIITGESSLRKNSHD</sequence>
<name>A0ABQ2XVM1_9BURK</name>
<proteinExistence type="predicted"/>
<dbReference type="EMBL" id="BMYU01000002">
    <property type="protein sequence ID" value="GGX34001.1"/>
    <property type="molecule type" value="Genomic_DNA"/>
</dbReference>
<reference evidence="3" key="1">
    <citation type="journal article" date="2019" name="Int. J. Syst. Evol. Microbiol.">
        <title>The Global Catalogue of Microorganisms (GCM) 10K type strain sequencing project: providing services to taxonomists for standard genome sequencing and annotation.</title>
        <authorList>
            <consortium name="The Broad Institute Genomics Platform"/>
            <consortium name="The Broad Institute Genome Sequencing Center for Infectious Disease"/>
            <person name="Wu L."/>
            <person name="Ma J."/>
        </authorList>
    </citation>
    <scope>NUCLEOTIDE SEQUENCE [LARGE SCALE GENOMIC DNA]</scope>
    <source>
        <strain evidence="3">KCTC 23917</strain>
    </source>
</reference>
<evidence type="ECO:0000313" key="3">
    <source>
        <dbReference type="Proteomes" id="UP000653343"/>
    </source>
</evidence>
<comment type="caution">
    <text evidence="2">The sequence shown here is derived from an EMBL/GenBank/DDBJ whole genome shotgun (WGS) entry which is preliminary data.</text>
</comment>